<reference evidence="1" key="1">
    <citation type="submission" date="2021-03" db="EMBL/GenBank/DDBJ databases">
        <title>Draft genome sequence of rust myrtle Austropuccinia psidii MF-1, a brazilian biotype.</title>
        <authorList>
            <person name="Quecine M.C."/>
            <person name="Pachon D.M.R."/>
            <person name="Bonatelli M.L."/>
            <person name="Correr F.H."/>
            <person name="Franceschini L.M."/>
            <person name="Leite T.F."/>
            <person name="Margarido G.R.A."/>
            <person name="Almeida C.A."/>
            <person name="Ferrarezi J.A."/>
            <person name="Labate C.A."/>
        </authorList>
    </citation>
    <scope>NUCLEOTIDE SEQUENCE</scope>
    <source>
        <strain evidence="1">MF-1</strain>
    </source>
</reference>
<dbReference type="EMBL" id="AVOT02000222">
    <property type="protein sequence ID" value="MBW0461786.1"/>
    <property type="molecule type" value="Genomic_DNA"/>
</dbReference>
<comment type="caution">
    <text evidence="1">The sequence shown here is derived from an EMBL/GenBank/DDBJ whole genome shotgun (WGS) entry which is preliminary data.</text>
</comment>
<accession>A0A9Q3GCG6</accession>
<protein>
    <submittedName>
        <fullName evidence="1">Uncharacterized protein</fullName>
    </submittedName>
</protein>
<name>A0A9Q3GCG6_9BASI</name>
<sequence length="145" mass="17043">MLRWQIPIHEYRGNITIVHKAVNIHKNADGLSRWASANTPDNPAYVPLEAEPQILIEDINITDVETELFEEFRESYKQDKNLYILKSFLDIYCKDTALVNSLAEIWKPSYCEGRFHFFDSIIYHRTKNSCVMTLYNRLCINTILL</sequence>
<keyword evidence="2" id="KW-1185">Reference proteome</keyword>
<evidence type="ECO:0000313" key="1">
    <source>
        <dbReference type="EMBL" id="MBW0461786.1"/>
    </source>
</evidence>
<dbReference type="Proteomes" id="UP000765509">
    <property type="component" value="Unassembled WGS sequence"/>
</dbReference>
<organism evidence="1 2">
    <name type="scientific">Austropuccinia psidii MF-1</name>
    <dbReference type="NCBI Taxonomy" id="1389203"/>
    <lineage>
        <taxon>Eukaryota</taxon>
        <taxon>Fungi</taxon>
        <taxon>Dikarya</taxon>
        <taxon>Basidiomycota</taxon>
        <taxon>Pucciniomycotina</taxon>
        <taxon>Pucciniomycetes</taxon>
        <taxon>Pucciniales</taxon>
        <taxon>Sphaerophragmiaceae</taxon>
        <taxon>Austropuccinia</taxon>
    </lineage>
</organism>
<proteinExistence type="predicted"/>
<evidence type="ECO:0000313" key="2">
    <source>
        <dbReference type="Proteomes" id="UP000765509"/>
    </source>
</evidence>
<gene>
    <name evidence="1" type="ORF">O181_001501</name>
</gene>
<dbReference type="AlphaFoldDB" id="A0A9Q3GCG6"/>